<comment type="caution">
    <text evidence="1">The sequence shown here is derived from an EMBL/GenBank/DDBJ whole genome shotgun (WGS) entry which is preliminary data.</text>
</comment>
<evidence type="ECO:0000313" key="2">
    <source>
        <dbReference type="Proteomes" id="UP001060085"/>
    </source>
</evidence>
<organism evidence="1 2">
    <name type="scientific">Catharanthus roseus</name>
    <name type="common">Madagascar periwinkle</name>
    <name type="synonym">Vinca rosea</name>
    <dbReference type="NCBI Taxonomy" id="4058"/>
    <lineage>
        <taxon>Eukaryota</taxon>
        <taxon>Viridiplantae</taxon>
        <taxon>Streptophyta</taxon>
        <taxon>Embryophyta</taxon>
        <taxon>Tracheophyta</taxon>
        <taxon>Spermatophyta</taxon>
        <taxon>Magnoliopsida</taxon>
        <taxon>eudicotyledons</taxon>
        <taxon>Gunneridae</taxon>
        <taxon>Pentapetalae</taxon>
        <taxon>asterids</taxon>
        <taxon>lamiids</taxon>
        <taxon>Gentianales</taxon>
        <taxon>Apocynaceae</taxon>
        <taxon>Rauvolfioideae</taxon>
        <taxon>Vinceae</taxon>
        <taxon>Catharanthinae</taxon>
        <taxon>Catharanthus</taxon>
    </lineage>
</organism>
<reference evidence="2" key="1">
    <citation type="journal article" date="2023" name="Nat. Plants">
        <title>Single-cell RNA sequencing provides a high-resolution roadmap for understanding the multicellular compartmentation of specialized metabolism.</title>
        <authorList>
            <person name="Sun S."/>
            <person name="Shen X."/>
            <person name="Li Y."/>
            <person name="Li Y."/>
            <person name="Wang S."/>
            <person name="Li R."/>
            <person name="Zhang H."/>
            <person name="Shen G."/>
            <person name="Guo B."/>
            <person name="Wei J."/>
            <person name="Xu J."/>
            <person name="St-Pierre B."/>
            <person name="Chen S."/>
            <person name="Sun C."/>
        </authorList>
    </citation>
    <scope>NUCLEOTIDE SEQUENCE [LARGE SCALE GENOMIC DNA]</scope>
</reference>
<dbReference type="Proteomes" id="UP001060085">
    <property type="component" value="Linkage Group LG03"/>
</dbReference>
<name>A0ACC0BKT9_CATRO</name>
<sequence>MISAEALTSTSSSQSDSPSLSFEDCLKLLRGERDEQRLAGLLLVTKICSEDDHSAIRQVYHAVGPKFLHRLLRTGMGEGGGGLENREAYLQLAVTVLSAICRVPEIAASEDMLSNIPLILDIMSNKSDSSVIGDCYEVLFLVSNAHDDGPRVLYKYGGMKLLARQMSTLPDGSPLLEIGMKLLQIIITKLPAEEVYIKHPTELAIMVVVVARQFALLHTALKFEALHILSTILFSQYSAPLHEALRSMASREWATNIRSGVVAILNNRVAPAEKFEALALADSVISSIGEDWLIGPVSLPEVKEPIPADRCILLVLESSRVEIAVLLNELAYFRDAASRSSSNAETIPLKQRNLGIVYSLVEKVIKLVAKVGEDEKLQSDAVISESTFTKILSGLDETVGVVLEYLEDAKEHGQNKGDDLLASVRIVGNYLAEAPDACGDKVKQLLSYMLSVLGEDEASPFLSICFLLPMLCQMTMKTIGCQLLASSGAYKAVNKCLIGLIGKSRYKDEDNGCIMLACDTLLNFLLKRVEIGFASADATFVKLLVTLSQWTSDTVELTMLMMSSSICCLILDLTSEEVLLQHPNFSKDDLIRLSQLIQKSLAVCGGGIMSGDAKEEADLYQIVTSYLRVQIDPIDKDSLRHLSVFLSLWLSLFFFGYK</sequence>
<gene>
    <name evidence="1" type="ORF">M9H77_13674</name>
</gene>
<protein>
    <submittedName>
        <fullName evidence="1">Uncharacterized protein</fullName>
    </submittedName>
</protein>
<keyword evidence="2" id="KW-1185">Reference proteome</keyword>
<evidence type="ECO:0000313" key="1">
    <source>
        <dbReference type="EMBL" id="KAI5673310.1"/>
    </source>
</evidence>
<accession>A0ACC0BKT9</accession>
<proteinExistence type="predicted"/>
<dbReference type="EMBL" id="CM044703">
    <property type="protein sequence ID" value="KAI5673310.1"/>
    <property type="molecule type" value="Genomic_DNA"/>
</dbReference>